<dbReference type="Proteomes" id="UP000249619">
    <property type="component" value="Unassembled WGS sequence"/>
</dbReference>
<dbReference type="EC" id="3.1.3.41" evidence="4"/>
<keyword evidence="5" id="KW-1185">Reference proteome</keyword>
<dbReference type="GO" id="GO:0045820">
    <property type="term" value="P:negative regulation of glycolytic process"/>
    <property type="evidence" value="ECO:0007669"/>
    <property type="project" value="TreeGrafter"/>
</dbReference>
<dbReference type="PANTHER" id="PTHR46517">
    <property type="entry name" value="FRUCTOSE-2,6-BISPHOSPHATASE TIGAR"/>
    <property type="match status" value="1"/>
</dbReference>
<accession>A0A364MXQ8</accession>
<reference evidence="5" key="1">
    <citation type="submission" date="2018-05" db="EMBL/GenBank/DDBJ databases">
        <title>Draft genome sequence of Stemphylium lycopersici strain CIDEFI 213.</title>
        <authorList>
            <person name="Medina R."/>
            <person name="Franco M.E.E."/>
            <person name="Lucentini C.G."/>
            <person name="Saparrat M.C.N."/>
            <person name="Balatti P.A."/>
        </authorList>
    </citation>
    <scope>NUCLEOTIDE SEQUENCE [LARGE SCALE GENOMIC DNA]</scope>
    <source>
        <strain evidence="5">CIDEFI 213</strain>
    </source>
</reference>
<dbReference type="AlphaFoldDB" id="A0A364MXQ8"/>
<dbReference type="STRING" id="183478.A0A364MXQ8"/>
<dbReference type="GO" id="GO:0004331">
    <property type="term" value="F:fructose-2,6-bisphosphate 2-phosphatase activity"/>
    <property type="evidence" value="ECO:0007669"/>
    <property type="project" value="TreeGrafter"/>
</dbReference>
<gene>
    <name evidence="4" type="ORF">DDE83_006810</name>
</gene>
<comment type="caution">
    <text evidence="4">The sequence shown here is derived from an EMBL/GenBank/DDBJ whole genome shotgun (WGS) entry which is preliminary data.</text>
</comment>
<dbReference type="InterPro" id="IPR051695">
    <property type="entry name" value="Phosphoglycerate_Mutase"/>
</dbReference>
<evidence type="ECO:0000256" key="2">
    <source>
        <dbReference type="PIRSR" id="PIRSR613078-2"/>
    </source>
</evidence>
<dbReference type="GO" id="GO:0043456">
    <property type="term" value="P:regulation of pentose-phosphate shunt"/>
    <property type="evidence" value="ECO:0007669"/>
    <property type="project" value="TreeGrafter"/>
</dbReference>
<dbReference type="InterPro" id="IPR029033">
    <property type="entry name" value="His_PPase_superfam"/>
</dbReference>
<dbReference type="PANTHER" id="PTHR46517:SF1">
    <property type="entry name" value="FRUCTOSE-2,6-BISPHOSPHATASE TIGAR"/>
    <property type="match status" value="1"/>
</dbReference>
<name>A0A364MXQ8_STELY</name>
<organism evidence="4 5">
    <name type="scientific">Stemphylium lycopersici</name>
    <name type="common">Tomato gray leaf spot disease fungus</name>
    <name type="synonym">Thyrospora lycopersici</name>
    <dbReference type="NCBI Taxonomy" id="183478"/>
    <lineage>
        <taxon>Eukaryota</taxon>
        <taxon>Fungi</taxon>
        <taxon>Dikarya</taxon>
        <taxon>Ascomycota</taxon>
        <taxon>Pezizomycotina</taxon>
        <taxon>Dothideomycetes</taxon>
        <taxon>Pleosporomycetidae</taxon>
        <taxon>Pleosporales</taxon>
        <taxon>Pleosporineae</taxon>
        <taxon>Pleosporaceae</taxon>
        <taxon>Stemphylium</taxon>
    </lineage>
</organism>
<evidence type="ECO:0000256" key="3">
    <source>
        <dbReference type="SAM" id="MobiDB-lite"/>
    </source>
</evidence>
<feature type="binding site" evidence="2">
    <location>
        <position position="69"/>
    </location>
    <ligand>
        <name>substrate</name>
    </ligand>
</feature>
<feature type="region of interest" description="Disordered" evidence="3">
    <location>
        <begin position="313"/>
        <end position="343"/>
    </location>
</feature>
<dbReference type="OrthoDB" id="354304at2759"/>
<feature type="region of interest" description="Disordered" evidence="3">
    <location>
        <begin position="117"/>
        <end position="138"/>
    </location>
</feature>
<evidence type="ECO:0000256" key="1">
    <source>
        <dbReference type="ARBA" id="ARBA00022801"/>
    </source>
</evidence>
<feature type="compositionally biased region" description="Basic and acidic residues" evidence="3">
    <location>
        <begin position="324"/>
        <end position="343"/>
    </location>
</feature>
<dbReference type="InterPro" id="IPR013078">
    <property type="entry name" value="His_Pase_superF_clade-1"/>
</dbReference>
<dbReference type="SUPFAM" id="SSF53254">
    <property type="entry name" value="Phosphoglycerate mutase-like"/>
    <property type="match status" value="1"/>
</dbReference>
<sequence length="343" mass="37916">MERQSTMSLNASKNLAAPSWPAWNPNFPSAGSRDSALTNHGYQQATRLGQHFKALGLTFTHLFSSHLQRAAKTAGKIREAQSIPPTDDGPAKTVPDIVELPVLMEQDFGSMEGKKFHHRLPESKTSGKHHDRQEDKGTEGFVEVESKDNMARRADTFLDEHILPLFGEASKDGEPVVAIVSHGIFLSTLWTRILLRLPSKSVVLSPQLQEMARPSLKHLGGWSNTGFLELFFERTEVKNEGIIPHLTPAPEFSQSPAEMLAADEVLAKVELPESATKETTESSVSVPSNSTSHITRGWSTTILKINGKDHLQGLKRTGGGVGSSRHDTSQRRIETFFKRRKVE</sequence>
<dbReference type="Pfam" id="PF00300">
    <property type="entry name" value="His_Phos_1"/>
    <property type="match status" value="1"/>
</dbReference>
<keyword evidence="1 4" id="KW-0378">Hydrolase</keyword>
<evidence type="ECO:0000313" key="5">
    <source>
        <dbReference type="Proteomes" id="UP000249619"/>
    </source>
</evidence>
<evidence type="ECO:0000313" key="4">
    <source>
        <dbReference type="EMBL" id="RAR06751.1"/>
    </source>
</evidence>
<dbReference type="Gene3D" id="3.40.50.1240">
    <property type="entry name" value="Phosphoglycerate mutase-like"/>
    <property type="match status" value="1"/>
</dbReference>
<dbReference type="GO" id="GO:0005829">
    <property type="term" value="C:cytosol"/>
    <property type="evidence" value="ECO:0007669"/>
    <property type="project" value="TreeGrafter"/>
</dbReference>
<proteinExistence type="predicted"/>
<protein>
    <submittedName>
        <fullName evidence="4">Phosphoglycerate mutase-like protein</fullName>
        <ecNumber evidence="4">3.1.3.41</ecNumber>
    </submittedName>
</protein>
<dbReference type="CDD" id="cd07067">
    <property type="entry name" value="HP_PGM_like"/>
    <property type="match status" value="1"/>
</dbReference>
<dbReference type="SMART" id="SM00855">
    <property type="entry name" value="PGAM"/>
    <property type="match status" value="1"/>
</dbReference>
<dbReference type="EMBL" id="QGDH01000111">
    <property type="protein sequence ID" value="RAR06751.1"/>
    <property type="molecule type" value="Genomic_DNA"/>
</dbReference>